<dbReference type="EMBL" id="JANPWB010000005">
    <property type="protein sequence ID" value="KAJ1185091.1"/>
    <property type="molecule type" value="Genomic_DNA"/>
</dbReference>
<protein>
    <submittedName>
        <fullName evidence="1">Uncharacterized protein</fullName>
    </submittedName>
</protein>
<evidence type="ECO:0000313" key="1">
    <source>
        <dbReference type="EMBL" id="KAJ1185091.1"/>
    </source>
</evidence>
<dbReference type="Proteomes" id="UP001066276">
    <property type="component" value="Chromosome 3_1"/>
</dbReference>
<proteinExistence type="predicted"/>
<evidence type="ECO:0000313" key="2">
    <source>
        <dbReference type="Proteomes" id="UP001066276"/>
    </source>
</evidence>
<accession>A0AAV7U972</accession>
<sequence>MYEKAVNKGGRMLTADSAAHSVLSARVFLAVRQDALLLREGHASGPMSGRGALAAFPFNHRLLSLDPRYE</sequence>
<dbReference type="AlphaFoldDB" id="A0AAV7U972"/>
<gene>
    <name evidence="1" type="ORF">NDU88_001886</name>
</gene>
<comment type="caution">
    <text evidence="1">The sequence shown here is derived from an EMBL/GenBank/DDBJ whole genome shotgun (WGS) entry which is preliminary data.</text>
</comment>
<keyword evidence="2" id="KW-1185">Reference proteome</keyword>
<reference evidence="1" key="1">
    <citation type="journal article" date="2022" name="bioRxiv">
        <title>Sequencing and chromosome-scale assembly of the giantPleurodeles waltlgenome.</title>
        <authorList>
            <person name="Brown T."/>
            <person name="Elewa A."/>
            <person name="Iarovenko S."/>
            <person name="Subramanian E."/>
            <person name="Araus A.J."/>
            <person name="Petzold A."/>
            <person name="Susuki M."/>
            <person name="Suzuki K.-i.T."/>
            <person name="Hayashi T."/>
            <person name="Toyoda A."/>
            <person name="Oliveira C."/>
            <person name="Osipova E."/>
            <person name="Leigh N.D."/>
            <person name="Simon A."/>
            <person name="Yun M.H."/>
        </authorList>
    </citation>
    <scope>NUCLEOTIDE SEQUENCE</scope>
    <source>
        <strain evidence="1">20211129_DDA</strain>
        <tissue evidence="1">Liver</tissue>
    </source>
</reference>
<organism evidence="1 2">
    <name type="scientific">Pleurodeles waltl</name>
    <name type="common">Iberian ribbed newt</name>
    <dbReference type="NCBI Taxonomy" id="8319"/>
    <lineage>
        <taxon>Eukaryota</taxon>
        <taxon>Metazoa</taxon>
        <taxon>Chordata</taxon>
        <taxon>Craniata</taxon>
        <taxon>Vertebrata</taxon>
        <taxon>Euteleostomi</taxon>
        <taxon>Amphibia</taxon>
        <taxon>Batrachia</taxon>
        <taxon>Caudata</taxon>
        <taxon>Salamandroidea</taxon>
        <taxon>Salamandridae</taxon>
        <taxon>Pleurodelinae</taxon>
        <taxon>Pleurodeles</taxon>
    </lineage>
</organism>
<name>A0AAV7U972_PLEWA</name>